<dbReference type="InterPro" id="IPR050491">
    <property type="entry name" value="AmpC-like"/>
</dbReference>
<dbReference type="Gene3D" id="3.40.710.10">
    <property type="entry name" value="DD-peptidase/beta-lactamase superfamily"/>
    <property type="match status" value="1"/>
</dbReference>
<dbReference type="PANTHER" id="PTHR46825:SF9">
    <property type="entry name" value="BETA-LACTAMASE-RELATED DOMAIN-CONTAINING PROTEIN"/>
    <property type="match status" value="1"/>
</dbReference>
<comment type="caution">
    <text evidence="3">The sequence shown here is derived from an EMBL/GenBank/DDBJ whole genome shotgun (WGS) entry which is preliminary data.</text>
</comment>
<reference evidence="3" key="1">
    <citation type="journal article" date="2014" name="Int. J. Syst. Evol. Microbiol.">
        <title>Complete genome sequence of Corynebacterium casei LMG S-19264T (=DSM 44701T), isolated from a smear-ripened cheese.</title>
        <authorList>
            <consortium name="US DOE Joint Genome Institute (JGI-PGF)"/>
            <person name="Walter F."/>
            <person name="Albersmeier A."/>
            <person name="Kalinowski J."/>
            <person name="Ruckert C."/>
        </authorList>
    </citation>
    <scope>NUCLEOTIDE SEQUENCE</scope>
    <source>
        <strain evidence="3">VKM B-1513</strain>
    </source>
</reference>
<feature type="domain" description="Beta-lactamase-related" evidence="2">
    <location>
        <begin position="43"/>
        <end position="356"/>
    </location>
</feature>
<evidence type="ECO:0000313" key="3">
    <source>
        <dbReference type="EMBL" id="GLK52131.1"/>
    </source>
</evidence>
<feature type="signal peptide" evidence="1">
    <location>
        <begin position="1"/>
        <end position="22"/>
    </location>
</feature>
<dbReference type="InterPro" id="IPR001466">
    <property type="entry name" value="Beta-lactam-related"/>
</dbReference>
<dbReference type="SUPFAM" id="SSF56601">
    <property type="entry name" value="beta-lactamase/transpeptidase-like"/>
    <property type="match status" value="1"/>
</dbReference>
<proteinExistence type="predicted"/>
<dbReference type="EMBL" id="BSFE01000003">
    <property type="protein sequence ID" value="GLK52131.1"/>
    <property type="molecule type" value="Genomic_DNA"/>
</dbReference>
<dbReference type="Pfam" id="PF00144">
    <property type="entry name" value="Beta-lactamase"/>
    <property type="match status" value="1"/>
</dbReference>
<keyword evidence="1" id="KW-0732">Signal</keyword>
<dbReference type="PANTHER" id="PTHR46825">
    <property type="entry name" value="D-ALANYL-D-ALANINE-CARBOXYPEPTIDASE/ENDOPEPTIDASE AMPH"/>
    <property type="match status" value="1"/>
</dbReference>
<evidence type="ECO:0000313" key="4">
    <source>
        <dbReference type="Proteomes" id="UP001143486"/>
    </source>
</evidence>
<sequence length="507" mass="55001">MRFSSPLAAAAAALVAATAAQAETPRGAADRLDAFLDRFEGIEPGYAVVAVTADEVLLNRVEGVRRASTGDPLTTGTPLYIASQTKAYVGLLASWLDAQGILDLDSTITDHWPDVDFPDGVDPSAWTLRDLLTHQVPISVGQLTMLEAYVTRVDPADYPALIAQYGEAREPGFDYDNLGYNIYGAILETATGRTWQDWLDEVIFEPTGMTRTSGRTSDFSLEEQSWNHIWQGEAAGWYEVPPKTDGMMQSAGGLVTSTTDMAAWLQLQLRGHGPDGSGLTDAVVAEAHASGVATHMEDGRNPYELPCSGYSLGWNICDFDGHTLYIHGGGYTGARTAMAFSPDLGVGIAAFSNSDNMTGWLSGRTIVMFLQFLTEHPDAERWADTRVAYYPQQIARYLERRTNREAENRADEAWGGWTWQPDAAARAGYAGTYSSGEPYGVVTIAEEGGGLVASLGDMRLQLEPASPDLFGGVAHAFYGPDRFAFERDASGAIVRLDWDGDVYERVD</sequence>
<name>A0A9W6INC5_9PROT</name>
<dbReference type="RefSeq" id="WP_271186495.1">
    <property type="nucleotide sequence ID" value="NZ_BSFE01000003.1"/>
</dbReference>
<evidence type="ECO:0000256" key="1">
    <source>
        <dbReference type="SAM" id="SignalP"/>
    </source>
</evidence>
<organism evidence="3 4">
    <name type="scientific">Maricaulis virginensis</name>
    <dbReference type="NCBI Taxonomy" id="144022"/>
    <lineage>
        <taxon>Bacteria</taxon>
        <taxon>Pseudomonadati</taxon>
        <taxon>Pseudomonadota</taxon>
        <taxon>Alphaproteobacteria</taxon>
        <taxon>Maricaulales</taxon>
        <taxon>Maricaulaceae</taxon>
        <taxon>Maricaulis</taxon>
    </lineage>
</organism>
<gene>
    <name evidence="3" type="ORF">GCM10017621_16390</name>
</gene>
<reference evidence="3" key="2">
    <citation type="submission" date="2023-01" db="EMBL/GenBank/DDBJ databases">
        <authorList>
            <person name="Sun Q."/>
            <person name="Evtushenko L."/>
        </authorList>
    </citation>
    <scope>NUCLEOTIDE SEQUENCE</scope>
    <source>
        <strain evidence="3">VKM B-1513</strain>
    </source>
</reference>
<feature type="chain" id="PRO_5040861759" description="Beta-lactamase-related domain-containing protein" evidence="1">
    <location>
        <begin position="23"/>
        <end position="507"/>
    </location>
</feature>
<dbReference type="Proteomes" id="UP001143486">
    <property type="component" value="Unassembled WGS sequence"/>
</dbReference>
<dbReference type="InterPro" id="IPR012338">
    <property type="entry name" value="Beta-lactam/transpept-like"/>
</dbReference>
<evidence type="ECO:0000259" key="2">
    <source>
        <dbReference type="Pfam" id="PF00144"/>
    </source>
</evidence>
<dbReference type="AlphaFoldDB" id="A0A9W6INC5"/>
<protein>
    <recommendedName>
        <fullName evidence="2">Beta-lactamase-related domain-containing protein</fullName>
    </recommendedName>
</protein>
<keyword evidence="4" id="KW-1185">Reference proteome</keyword>
<accession>A0A9W6INC5</accession>